<geneLocation type="plasmid" evidence="5">
    <name>p-HB236076</name>
</geneLocation>
<evidence type="ECO:0000256" key="1">
    <source>
        <dbReference type="ARBA" id="ARBA00022503"/>
    </source>
</evidence>
<keyword evidence="1" id="KW-0056">Arginine metabolism</keyword>
<keyword evidence="5" id="KW-0614">Plasmid</keyword>
<dbReference type="Gene3D" id="2.40.40.20">
    <property type="match status" value="1"/>
</dbReference>
<dbReference type="GO" id="GO:0006527">
    <property type="term" value="P:L-arginine catabolic process"/>
    <property type="evidence" value="ECO:0007669"/>
    <property type="project" value="UniProtKB-UniRule"/>
</dbReference>
<evidence type="ECO:0000256" key="4">
    <source>
        <dbReference type="NCBIfam" id="TIGR03244"/>
    </source>
</evidence>
<dbReference type="NCBIfam" id="TIGR03243">
    <property type="entry name" value="arg_catab_AOST"/>
    <property type="match status" value="1"/>
</dbReference>
<dbReference type="InterPro" id="IPR007041">
    <property type="entry name" value="Arg_succinylTrfase_AstA/AruG"/>
</dbReference>
<gene>
    <name evidence="5" type="primary">astA</name>
    <name evidence="5" type="ORF">AB0763_15205</name>
</gene>
<evidence type="ECO:0000313" key="5">
    <source>
        <dbReference type="EMBL" id="XDK27110.1"/>
    </source>
</evidence>
<dbReference type="SUPFAM" id="SSF55729">
    <property type="entry name" value="Acyl-CoA N-acyltransferases (Nat)"/>
    <property type="match status" value="1"/>
</dbReference>
<reference evidence="5" key="1">
    <citation type="submission" date="2024-07" db="EMBL/GenBank/DDBJ databases">
        <title>Genome Analysis of a Potential Novel Vibrio Species Secreting pH- and Thermo-stable Alginate Lyase and its Application in Producing Alginate Oligosaccharides.</title>
        <authorList>
            <person name="Huang H."/>
            <person name="Bao K."/>
        </authorList>
    </citation>
    <scope>NUCLEOTIDE SEQUENCE</scope>
    <source>
        <strain evidence="5">HB236076</strain>
        <plasmid evidence="5">p-HB236076</plasmid>
    </source>
</reference>
<accession>A0AB39HKQ7</accession>
<keyword evidence="3 5" id="KW-0012">Acyltransferase</keyword>
<organism evidence="5">
    <name type="scientific">Vibrio sp. HB236076</name>
    <dbReference type="NCBI Taxonomy" id="3232307"/>
    <lineage>
        <taxon>Bacteria</taxon>
        <taxon>Pseudomonadati</taxon>
        <taxon>Pseudomonadota</taxon>
        <taxon>Gammaproteobacteria</taxon>
        <taxon>Vibrionales</taxon>
        <taxon>Vibrionaceae</taxon>
        <taxon>Vibrio</taxon>
    </lineage>
</organism>
<evidence type="ECO:0000256" key="2">
    <source>
        <dbReference type="ARBA" id="ARBA00022679"/>
    </source>
</evidence>
<protein>
    <recommendedName>
        <fullName evidence="4">Arginine N-succinyltransferase</fullName>
        <ecNumber evidence="4">2.3.1.109</ecNumber>
    </recommendedName>
</protein>
<sequence>MMVIRPVQGSDCDLLMALAELSGVGFTSLPQHQASLNERIARMIATWQGKAEKQDEGFLFVLEDTETKKAVGVSGIEVAIGLCDPWYHYRVGTLVHASRELGVHTTMPTLFLSNDHTGNSELCTLFLHPDYRHSRNGHFLSKARLLFIATFQSLFTSKIIAEMRGYSDQHGQSPFWESLGRHFFTFDFAKADYLTGIGQKAFIAELMPKHPLYIDFLGQEAKDAIAKVHPNTEPARKILESEGMRYEGYVDIFDGGPTLEAYVRDLRIVKDHLSYQVVIEEQVSAGEAEMLVGNTSFQDYRAIKATPLIKGHRLYLSAKQAKALSVQTGDEVKAVSLFAQEKTHAAA</sequence>
<dbReference type="Pfam" id="PF04958">
    <property type="entry name" value="AstA"/>
    <property type="match status" value="1"/>
</dbReference>
<dbReference type="GO" id="GO:0008791">
    <property type="term" value="F:arginine N-succinyltransferase activity"/>
    <property type="evidence" value="ECO:0007669"/>
    <property type="project" value="UniProtKB-UniRule"/>
</dbReference>
<dbReference type="PANTHER" id="PTHR30420">
    <property type="entry name" value="N-SUCCINYLARGININE DIHYDROLASE"/>
    <property type="match status" value="1"/>
</dbReference>
<proteinExistence type="predicted"/>
<dbReference type="InterPro" id="IPR016181">
    <property type="entry name" value="Acyl_CoA_acyltransferase"/>
</dbReference>
<dbReference type="KEGG" id="vih:AB0763_15205"/>
<dbReference type="RefSeq" id="WP_306099289.1">
    <property type="nucleotide sequence ID" value="NZ_CP162602.1"/>
</dbReference>
<dbReference type="EMBL" id="CP162602">
    <property type="protein sequence ID" value="XDK27110.1"/>
    <property type="molecule type" value="Genomic_DNA"/>
</dbReference>
<dbReference type="NCBIfam" id="TIGR03244">
    <property type="entry name" value="arg_catab_AstA"/>
    <property type="match status" value="1"/>
</dbReference>
<name>A0AB39HKQ7_9VIBR</name>
<evidence type="ECO:0000256" key="3">
    <source>
        <dbReference type="ARBA" id="ARBA00023315"/>
    </source>
</evidence>
<dbReference type="AlphaFoldDB" id="A0AB39HKQ7"/>
<dbReference type="EC" id="2.3.1.109" evidence="4"/>
<dbReference type="PANTHER" id="PTHR30420:SF1">
    <property type="entry name" value="ARGININE N-SUCCINYLTRANSFERASE"/>
    <property type="match status" value="1"/>
</dbReference>
<keyword evidence="2 5" id="KW-0808">Transferase</keyword>
<dbReference type="InterPro" id="IPR017650">
    <property type="entry name" value="Arginine_N-succinylTrfase"/>
</dbReference>